<keyword evidence="7 14" id="KW-1133">Transmembrane helix</keyword>
<feature type="domain" description="Fatty acid desaturase" evidence="15">
    <location>
        <begin position="39"/>
        <end position="230"/>
    </location>
</feature>
<feature type="transmembrane region" description="Helical" evidence="14">
    <location>
        <begin position="39"/>
        <end position="59"/>
    </location>
</feature>
<keyword evidence="10" id="KW-0443">Lipid metabolism</keyword>
<evidence type="ECO:0000256" key="2">
    <source>
        <dbReference type="ARBA" id="ARBA00005189"/>
    </source>
</evidence>
<dbReference type="PANTHER" id="PTHR11351:SF31">
    <property type="entry name" value="DESATURASE 1, ISOFORM A-RELATED"/>
    <property type="match status" value="1"/>
</dbReference>
<evidence type="ECO:0000256" key="1">
    <source>
        <dbReference type="ARBA" id="ARBA00004141"/>
    </source>
</evidence>
<accession>A0A830HMH2</accession>
<evidence type="ECO:0000256" key="9">
    <source>
        <dbReference type="ARBA" id="ARBA00023004"/>
    </source>
</evidence>
<reference evidence="16" key="1">
    <citation type="submission" date="2020-10" db="EMBL/GenBank/DDBJ databases">
        <title>Unveiling of a novel bifunctional photoreceptor, Dualchrome1, isolated from a cosmopolitan green alga.</title>
        <authorList>
            <person name="Suzuki S."/>
            <person name="Kawachi M."/>
        </authorList>
    </citation>
    <scope>NUCLEOTIDE SEQUENCE</scope>
    <source>
        <strain evidence="16">NIES 2893</strain>
    </source>
</reference>
<feature type="transmembrane region" description="Helical" evidence="14">
    <location>
        <begin position="71"/>
        <end position="91"/>
    </location>
</feature>
<keyword evidence="17" id="KW-1185">Reference proteome</keyword>
<evidence type="ECO:0000256" key="11">
    <source>
        <dbReference type="ARBA" id="ARBA00023136"/>
    </source>
</evidence>
<evidence type="ECO:0000256" key="14">
    <source>
        <dbReference type="SAM" id="Phobius"/>
    </source>
</evidence>
<dbReference type="Pfam" id="PF00487">
    <property type="entry name" value="FA_desaturase"/>
    <property type="match status" value="1"/>
</dbReference>
<dbReference type="AlphaFoldDB" id="A0A830HMH2"/>
<evidence type="ECO:0000256" key="12">
    <source>
        <dbReference type="ARBA" id="ARBA00023160"/>
    </source>
</evidence>
<keyword evidence="12 13" id="KW-0275">Fatty acid biosynthesis</keyword>
<dbReference type="GO" id="GO:0006633">
    <property type="term" value="P:fatty acid biosynthetic process"/>
    <property type="evidence" value="ECO:0007669"/>
    <property type="project" value="UniProtKB-KW"/>
</dbReference>
<comment type="cofactor">
    <cofactor evidence="13">
        <name>Fe(2+)</name>
        <dbReference type="ChEBI" id="CHEBI:29033"/>
    </cofactor>
</comment>
<dbReference type="InterPro" id="IPR005804">
    <property type="entry name" value="FA_desaturase_dom"/>
</dbReference>
<keyword evidence="9" id="KW-0408">Iron</keyword>
<dbReference type="InterPro" id="IPR015876">
    <property type="entry name" value="Acyl-CoA_DS"/>
</dbReference>
<dbReference type="EMBL" id="BNJQ01000014">
    <property type="protein sequence ID" value="GHP06751.1"/>
    <property type="molecule type" value="Genomic_DNA"/>
</dbReference>
<comment type="similarity">
    <text evidence="3 13">Belongs to the fatty acid desaturase type 1 family.</text>
</comment>
<protein>
    <recommendedName>
        <fullName evidence="15">Fatty acid desaturase domain-containing protein</fullName>
    </recommendedName>
</protein>
<keyword evidence="6" id="KW-0276">Fatty acid metabolism</keyword>
<dbReference type="Proteomes" id="UP000660262">
    <property type="component" value="Unassembled WGS sequence"/>
</dbReference>
<name>A0A830HMH2_9CHLO</name>
<comment type="pathway">
    <text evidence="2">Lipid metabolism.</text>
</comment>
<keyword evidence="8 13" id="KW-0560">Oxidoreductase</keyword>
<sequence>MLWLSWKLLSGYAGFLLPLMAIAHDISHEGIPSVRTLLAVALLTMLNIGVCMSVVLHRYFSHSAFRTTRAFQFVLGVIGCLAYQCGPVWWASKHRRHHANCDTALDPHSWTMTSHWYAWWGWTLNPSEQTIDYQYVHNLVKYKELLILDELWLLVPSLLMASVYNLAGPHCATAYVATPLFLSRMITLLFNCEYHPPASKTKCKSIDNPRILSELVGESYHDDHHAHPRRLHRPGLDLPYWIFIRPLIALRMIWPVGAI</sequence>
<evidence type="ECO:0000313" key="16">
    <source>
        <dbReference type="EMBL" id="GHP06751.1"/>
    </source>
</evidence>
<dbReference type="OrthoDB" id="410347at2759"/>
<dbReference type="PANTHER" id="PTHR11351">
    <property type="entry name" value="ACYL-COA DESATURASE"/>
    <property type="match status" value="1"/>
</dbReference>
<dbReference type="GO" id="GO:0016020">
    <property type="term" value="C:membrane"/>
    <property type="evidence" value="ECO:0007669"/>
    <property type="project" value="UniProtKB-SubCell"/>
</dbReference>
<evidence type="ECO:0000256" key="10">
    <source>
        <dbReference type="ARBA" id="ARBA00023098"/>
    </source>
</evidence>
<comment type="subcellular location">
    <subcellularLocation>
        <location evidence="1">Membrane</location>
        <topology evidence="1">Multi-pass membrane protein</topology>
    </subcellularLocation>
</comment>
<gene>
    <name evidence="16" type="ORF">PPROV_000549500</name>
</gene>
<evidence type="ECO:0000256" key="7">
    <source>
        <dbReference type="ARBA" id="ARBA00022989"/>
    </source>
</evidence>
<evidence type="ECO:0000256" key="4">
    <source>
        <dbReference type="ARBA" id="ARBA00022516"/>
    </source>
</evidence>
<keyword evidence="5 13" id="KW-0812">Transmembrane</keyword>
<evidence type="ECO:0000259" key="15">
    <source>
        <dbReference type="Pfam" id="PF00487"/>
    </source>
</evidence>
<keyword evidence="4 13" id="KW-0444">Lipid biosynthesis</keyword>
<dbReference type="GO" id="GO:0016717">
    <property type="term" value="F:oxidoreductase activity, acting on paired donors, with oxidation of a pair of donors resulting in the reduction of molecular oxygen to two molecules of water"/>
    <property type="evidence" value="ECO:0007669"/>
    <property type="project" value="InterPro"/>
</dbReference>
<comment type="caution">
    <text evidence="16">The sequence shown here is derived from an EMBL/GenBank/DDBJ whole genome shotgun (WGS) entry which is preliminary data.</text>
</comment>
<evidence type="ECO:0000313" key="17">
    <source>
        <dbReference type="Proteomes" id="UP000660262"/>
    </source>
</evidence>
<evidence type="ECO:0000256" key="6">
    <source>
        <dbReference type="ARBA" id="ARBA00022832"/>
    </source>
</evidence>
<dbReference type="PRINTS" id="PR00075">
    <property type="entry name" value="FACDDSATRASE"/>
</dbReference>
<evidence type="ECO:0000256" key="13">
    <source>
        <dbReference type="RuleBase" id="RU000581"/>
    </source>
</evidence>
<evidence type="ECO:0000256" key="5">
    <source>
        <dbReference type="ARBA" id="ARBA00022692"/>
    </source>
</evidence>
<proteinExistence type="inferred from homology"/>
<evidence type="ECO:0000256" key="8">
    <source>
        <dbReference type="ARBA" id="ARBA00023002"/>
    </source>
</evidence>
<comment type="domain">
    <text evidence="13">The histidine box domains are involved in binding the catalytic metal ions.</text>
</comment>
<keyword evidence="11 14" id="KW-0472">Membrane</keyword>
<organism evidence="16 17">
    <name type="scientific">Pycnococcus provasolii</name>
    <dbReference type="NCBI Taxonomy" id="41880"/>
    <lineage>
        <taxon>Eukaryota</taxon>
        <taxon>Viridiplantae</taxon>
        <taxon>Chlorophyta</taxon>
        <taxon>Pseudoscourfieldiophyceae</taxon>
        <taxon>Pseudoscourfieldiales</taxon>
        <taxon>Pycnococcaceae</taxon>
        <taxon>Pycnococcus</taxon>
    </lineage>
</organism>
<evidence type="ECO:0000256" key="3">
    <source>
        <dbReference type="ARBA" id="ARBA00009295"/>
    </source>
</evidence>